<keyword evidence="4" id="KW-1185">Reference proteome</keyword>
<reference evidence="3 4" key="2">
    <citation type="submission" date="2020-02" db="EMBL/GenBank/DDBJ databases">
        <title>Erythrobacter dongmakensis sp. nov., isolated from a tidal mudflat.</title>
        <authorList>
            <person name="Kim I.S."/>
        </authorList>
    </citation>
    <scope>NUCLEOTIDE SEQUENCE [LARGE SCALE GENOMIC DNA]</scope>
    <source>
        <strain evidence="3 4">GH3-10</strain>
    </source>
</reference>
<feature type="region of interest" description="Disordered" evidence="1">
    <location>
        <begin position="51"/>
        <end position="72"/>
    </location>
</feature>
<reference evidence="3 4" key="1">
    <citation type="submission" date="2019-12" db="EMBL/GenBank/DDBJ databases">
        <authorList>
            <person name="Lee S.D."/>
        </authorList>
    </citation>
    <scope>NUCLEOTIDE SEQUENCE [LARGE SCALE GENOMIC DNA]</scope>
    <source>
        <strain evidence="3 4">GH3-10</strain>
    </source>
</reference>
<evidence type="ECO:0000313" key="4">
    <source>
        <dbReference type="Proteomes" id="UP000461409"/>
    </source>
</evidence>
<evidence type="ECO:0000313" key="3">
    <source>
        <dbReference type="EMBL" id="MWV27559.1"/>
    </source>
</evidence>
<name>A0A844XCR8_9SPHN</name>
<dbReference type="AlphaFoldDB" id="A0A844XCR8"/>
<proteinExistence type="predicted"/>
<feature type="signal peptide" evidence="2">
    <location>
        <begin position="1"/>
        <end position="31"/>
    </location>
</feature>
<keyword evidence="2" id="KW-0732">Signal</keyword>
<evidence type="ECO:0000256" key="1">
    <source>
        <dbReference type="SAM" id="MobiDB-lite"/>
    </source>
</evidence>
<dbReference type="Proteomes" id="UP000461409">
    <property type="component" value="Unassembled WGS sequence"/>
</dbReference>
<comment type="caution">
    <text evidence="3">The sequence shown here is derived from an EMBL/GenBank/DDBJ whole genome shotgun (WGS) entry which is preliminary data.</text>
</comment>
<sequence length="263" mass="29371">MKSRPSLRHALLCGGLLASLGALHMPVAVQAHDVSAHDVSVERDISGTWERYPEDWAGPDPDNPIPPNGPFKLNEPYASAYDDLQERKAAANLAGTPLANSSTRCLPEGMPTIMEAIYPIQIVQTDGQVIVLAEFLTQTRRIWLNDAMPPADEISPSFNGHSVARWEGDVLVIETQGVRPDVTYYGIPHTDDLRLTERIRRVDEETLEDHVTIHDPTVFAEPYSFTLTYKKSDYRISEYICENNQIEVSDDGGSYLDLGEEDY</sequence>
<accession>A0A844XCR8</accession>
<feature type="chain" id="PRO_5032483601" evidence="2">
    <location>
        <begin position="32"/>
        <end position="263"/>
    </location>
</feature>
<gene>
    <name evidence="3" type="ORF">GRF63_06540</name>
</gene>
<evidence type="ECO:0000256" key="2">
    <source>
        <dbReference type="SAM" id="SignalP"/>
    </source>
</evidence>
<dbReference type="EMBL" id="WUBR01000001">
    <property type="protein sequence ID" value="MWV27559.1"/>
    <property type="molecule type" value="Genomic_DNA"/>
</dbReference>
<protein>
    <submittedName>
        <fullName evidence="3">Uncharacterized protein</fullName>
    </submittedName>
</protein>
<organism evidence="3 4">
    <name type="scientific">Aurantiacibacter rhizosphaerae</name>
    <dbReference type="NCBI Taxonomy" id="2691582"/>
    <lineage>
        <taxon>Bacteria</taxon>
        <taxon>Pseudomonadati</taxon>
        <taxon>Pseudomonadota</taxon>
        <taxon>Alphaproteobacteria</taxon>
        <taxon>Sphingomonadales</taxon>
        <taxon>Erythrobacteraceae</taxon>
        <taxon>Aurantiacibacter</taxon>
    </lineage>
</organism>